<dbReference type="EMBL" id="BNJF01000002">
    <property type="protein sequence ID" value="GHO45899.1"/>
    <property type="molecule type" value="Genomic_DNA"/>
</dbReference>
<keyword evidence="2" id="KW-1185">Reference proteome</keyword>
<comment type="caution">
    <text evidence="1">The sequence shown here is derived from an EMBL/GenBank/DDBJ whole genome shotgun (WGS) entry which is preliminary data.</text>
</comment>
<sequence>MKLSWCHVVVSAQKSQCLSEGGWAEDEEVFTQEASLSDGQGEREDCFVGMPSYIMATAFEGKTH</sequence>
<protein>
    <submittedName>
        <fullName evidence="1">Uncharacterized protein</fullName>
    </submittedName>
</protein>
<dbReference type="AlphaFoldDB" id="A0A8J3HY59"/>
<organism evidence="1 2">
    <name type="scientific">Ktedonospora formicarum</name>
    <dbReference type="NCBI Taxonomy" id="2778364"/>
    <lineage>
        <taxon>Bacteria</taxon>
        <taxon>Bacillati</taxon>
        <taxon>Chloroflexota</taxon>
        <taxon>Ktedonobacteria</taxon>
        <taxon>Ktedonobacterales</taxon>
        <taxon>Ktedonobacteraceae</taxon>
        <taxon>Ktedonospora</taxon>
    </lineage>
</organism>
<proteinExistence type="predicted"/>
<accession>A0A8J3HY59</accession>
<dbReference type="Proteomes" id="UP000612362">
    <property type="component" value="Unassembled WGS sequence"/>
</dbReference>
<name>A0A8J3HY59_9CHLR</name>
<evidence type="ECO:0000313" key="1">
    <source>
        <dbReference type="EMBL" id="GHO45899.1"/>
    </source>
</evidence>
<gene>
    <name evidence="1" type="ORF">KSX_40620</name>
</gene>
<evidence type="ECO:0000313" key="2">
    <source>
        <dbReference type="Proteomes" id="UP000612362"/>
    </source>
</evidence>
<reference evidence="1" key="1">
    <citation type="submission" date="2020-10" db="EMBL/GenBank/DDBJ databases">
        <title>Taxonomic study of unclassified bacteria belonging to the class Ktedonobacteria.</title>
        <authorList>
            <person name="Yabe S."/>
            <person name="Wang C.M."/>
            <person name="Zheng Y."/>
            <person name="Sakai Y."/>
            <person name="Cavaletti L."/>
            <person name="Monciardini P."/>
            <person name="Donadio S."/>
        </authorList>
    </citation>
    <scope>NUCLEOTIDE SEQUENCE</scope>
    <source>
        <strain evidence="1">SOSP1-1</strain>
    </source>
</reference>